<gene>
    <name evidence="5" type="ORF">CONPUDRAFT_101411</name>
</gene>
<feature type="domain" description="Csf1 N-terminal" evidence="4">
    <location>
        <begin position="18"/>
        <end position="794"/>
    </location>
</feature>
<feature type="compositionally biased region" description="Polar residues" evidence="2">
    <location>
        <begin position="3125"/>
        <end position="3138"/>
    </location>
</feature>
<accession>A0A5M3MV93</accession>
<protein>
    <recommendedName>
        <fullName evidence="4">Csf1 N-terminal domain-containing protein</fullName>
    </recommendedName>
</protein>
<keyword evidence="3" id="KW-0472">Membrane</keyword>
<feature type="transmembrane region" description="Helical" evidence="3">
    <location>
        <begin position="48"/>
        <end position="66"/>
    </location>
</feature>
<proteinExistence type="predicted"/>
<feature type="transmembrane region" description="Helical" evidence="3">
    <location>
        <begin position="6"/>
        <end position="36"/>
    </location>
</feature>
<sequence>MEASVLPVVCFCVLVASIFYIFYINRVAAWIITVILRVRYWNQGGSSIWVHIGSINFSVLAGRILLRDVRYHSSNQTIKIVKVQLSWRWWLRVPATEDDLNRAHLAGDGDDFHHSLPFPPCRVKVTLQGFQWFLYNRTPAYDNIVSQMQEKCPTMQHSASASQSEPRRIFSRNSGFEGTALYPASALANLKAPQMIHSGLDWIKRQLPYLDPMDLLPISIEGVKGSIVCGNASTPSLMVAEFGHAYGRFGIVQARSRCDLYKQLLKLKFDDVLVQFVENEQYRGSPIAIGRSIHERVESSRYAEISSVSYLPFKTFARIWKRLSVYGQVLNPRHPPVGSTSRTLNLPRFLPGRRTNKSVDEDHIGVDFNTLEYAIERKIIECPVLDLSYYADIVGDVPHERTRVKGKGLESFDVGNGDLPPEWGVDLVIRNGTLRYGPWADRQRVQLQRVLFPSTFHDLEPSPYLRPGDKRTWTAMKVFVELREETSLHIPFREPSKNWMWDGAASYSRPRTREQASIHILAGDNSSISYLLPMVVGPDGYEPRLEVHLDTISITSSLNDIKLVGAESCRIHAGMPSPLKWNAERDWSFSISFRQPTIYLLRDHINMFTDLSRDWVSGPPGDPNHFVPTNYLLNVDLHHFNLNLYANDQNIIDKPLIKESNVLVTARASLLHTAVSIPSNAYRPEASTIPFCVDIPDVTFSIALPRWNTQYLYSPDKEHHVLRAGTFNIEASYHYFAEVHPENVEQLKLQFKTADVSFRMLGWAVRYIMVLRDNYFGSFTHFSTLYEYLDKRERLKLVGDPVEMKYRPGKSNIMQVELSLTLDNGSILMPAGIPGYEDADDHGNCGAALALNLPELQVDLRLHDYFMEMSLNVDTITGSVLDACDDEEFLKHGLSESKDMVIIDGIDITGNRLFGPQPRTRTYICIWELQIGKVKSALSAYDGRVMEAAFSTFGMNYSDIVNAPAAEFAISVDPDVTFVKLSVEGLVILWHAGPAAVEISLPQGLELQTNDLESYMCSKILSLRVPLAMIKVLLSSPSSRRSWSEAASVTFDLNLDNYAAPKVLPDVQADYVRAQDEPTLRAYHLFQQIDSHFNGGQPLKQFLHANGVYLPQLKVNPFVSTMSEVEATAAPNPRWSQHPTQQSDSEGEEHISEAVRDARLARSRLAIPITPDDRDNSMSDGDESDDADLTDSDFSDSDWSMADAAKDSKALFAQYQQFVRQYREIALTSPLLWEESPFLLTKNVSGMTPGDETKHRCNDFCPSSRTVPKGFMTGFPQGLRAEVIKGVRIQVTPLIILAAEHLEIELSAKRLSTQLYLDDLMSRHIKALTGDSTIGPPSCTDIRISSVCSRIVKHASATQSQDSAADSSFFALITLRLSQIHARIDKTASDRKPLLVAHAAAQEACLTFNVSDSVHQRRSSGNTSGAKIVLEDIAAQYEPRSLSLGANSISLSLGANELERMMDACQELLQEADKLSQVVKRSQRDASLFAQRMMYFILLREKHKPAVDPLSTIQPSLLVQRDQPQKIRTDAAFKFLFHARSALPGKADPSILPPRDPPEDALKELTEELMATCLNSLSDVDTTSDALPILLAMVHPSSHKDAVSKLSGQDPQAGTINIGSLDLALFNDTGQKSSYLHIDGMKIRASTGRTAQALSLNPSFSQSSVRSYDGPRTEYIAGAFFVEAIDAQINPYLMKFAQSVLRVGRRLRMETPLLKPTMTPKPRAATPRRIIVVLTSRRADFRAVAENLVFQLTGTDLNSTSSILLKLPSDDKSTLPYMDHSFQCGSFAFHFGSTPKTQAPTNRDILASLEFIGSKLSATIRPESSSPNVKVIVSTSEIILSVPRSALRLYRFIESWRQDFLPGIEATMAAFISELKTTTPNRPGTSKSPRSPSLPPFHIDLNAELKSLRVSLQVMRGTWLTYEIHRSLLFLTSLPDSKKQANNFGLQVGGQVFIVSNVAVSDNDNVRHPRVKFSLPKLSISGQHRKECTDVLALLDHMDVLVKTSHWDTLLVVQQKFGQDFSDLLNLVNETRQKRTTSSAPENPIAAAGLHTYNAIFKLKGFRAGLQGISSTFYLDCEDVGGFVTNKAGLSWQLRMQDLALSLALQARDLAPHLGFNRQHRSVFVVVDVKAGASSDTLQVAVPKIEAVMQPSSIGELGDFIDHLQADMLIREDQRAAELAAFKEKAQTVLKTFEVKVNDVNPEPQPSWLSKHTIDVMVENIGVAFPLTLDQDLDLPKSGGVSSPSIRAFLFAVRRIKFSSQKGEVGQMSTKDLSFQFVPSFRQTASEDFIASRHQTRNRLLYPMMSAQLRATRNYASQSISVSADVSGFVLELDSKIPDYVFSLIDVYRQGKERMDQLAVGKPKIQEPPDNNELPQHFISPGDDRGPVQGALSNVCANLIFRSGEVHVHCDTRSFDSVFPMRPETEFFDLPNVSVWLEYRASSRLDSEKMAPSMLLFNSTIHSSQNTLRPTLLPFVTDIVDYVQTRLRHTSRQPTVVSPSMPEVNVDLATSAASRTINNFQENSSLQIIFSLRIDKSTLELTCRPDVNVVAGLRWQSGGFIVNILPGAHRMTFSGSVDGLTAGLKHGFLSEDCVRLDARNLAFSLTFAKQEYQDGSINSAISLTLATDISGVVRFSRLQDVLCFKAVWLDRIPVFAAQRSAASLPAAVSTVPSEAVGQELTTVILIRLRRINVEVDLGQSITNVTLNLENATARTRFSEASSEVSFFVSQVEILAKGNIAGVVTVPNCVFQTVRRNEDIFLEDGSIGKMLELNMTSGSLVAMIESDQQPLLHYRAEPVHISIGDDWSFVAVATTKEFDSSTNPLMLSFSVFGTEIVAMATIATIPKILSYVKKFKANIDAQREGASLESAAFRFTQSPKPDNPLSEVASAMLSSARSRFKEAESDLRYLICQQMSFELSLLRLVVFPRTMVDMEFAQFTGRDVHASLERVVQDGSPSKRVINLAFTTLGISKLSRNHHLHVPPSISAPKDKEWIESLLRHTAEATIVGLPSMTIRMSSEEELKDFSITLIYDFVSEFSRQEEGKKHEDIFITLNVSLYSWLTGLRKTLSREMDQLQGTTQDWRSVPGSASPPSASEIMSTRNGGGQSPTLPSARSPVLDPRKVTPLTSSRGLASSMDTDASPALEQDVVVEDDLIPASDVPASVEKQSNGIVYKARTRHIERLTMRQLGEATPDVMHPFFMKKAGFSLEDSFPQYVHEYATVPLEGIMEALLKLYSKQLRTDKKHIN</sequence>
<evidence type="ECO:0000259" key="4">
    <source>
        <dbReference type="Pfam" id="PF21678"/>
    </source>
</evidence>
<feature type="compositionally biased region" description="Basic and acidic residues" evidence="2">
    <location>
        <begin position="1148"/>
        <end position="1160"/>
    </location>
</feature>
<name>A0A5M3MV93_CONPW</name>
<feature type="compositionally biased region" description="Polar residues" evidence="2">
    <location>
        <begin position="1134"/>
        <end position="1144"/>
    </location>
</feature>
<dbReference type="EMBL" id="JH711576">
    <property type="protein sequence ID" value="EIW82927.1"/>
    <property type="molecule type" value="Genomic_DNA"/>
</dbReference>
<evidence type="ECO:0000256" key="3">
    <source>
        <dbReference type="SAM" id="Phobius"/>
    </source>
</evidence>
<evidence type="ECO:0000256" key="2">
    <source>
        <dbReference type="SAM" id="MobiDB-lite"/>
    </source>
</evidence>
<keyword evidence="6" id="KW-1185">Reference proteome</keyword>
<organism evidence="5 6">
    <name type="scientific">Coniophora puteana (strain RWD-64-598)</name>
    <name type="common">Brown rot fungus</name>
    <dbReference type="NCBI Taxonomy" id="741705"/>
    <lineage>
        <taxon>Eukaryota</taxon>
        <taxon>Fungi</taxon>
        <taxon>Dikarya</taxon>
        <taxon>Basidiomycota</taxon>
        <taxon>Agaricomycotina</taxon>
        <taxon>Agaricomycetes</taxon>
        <taxon>Agaricomycetidae</taxon>
        <taxon>Boletales</taxon>
        <taxon>Coniophorineae</taxon>
        <taxon>Coniophoraceae</taxon>
        <taxon>Coniophora</taxon>
    </lineage>
</organism>
<reference evidence="6" key="1">
    <citation type="journal article" date="2012" name="Science">
        <title>The Paleozoic origin of enzymatic lignin decomposition reconstructed from 31 fungal genomes.</title>
        <authorList>
            <person name="Floudas D."/>
            <person name="Binder M."/>
            <person name="Riley R."/>
            <person name="Barry K."/>
            <person name="Blanchette R.A."/>
            <person name="Henrissat B."/>
            <person name="Martinez A.T."/>
            <person name="Otillar R."/>
            <person name="Spatafora J.W."/>
            <person name="Yadav J.S."/>
            <person name="Aerts A."/>
            <person name="Benoit I."/>
            <person name="Boyd A."/>
            <person name="Carlson A."/>
            <person name="Copeland A."/>
            <person name="Coutinho P.M."/>
            <person name="de Vries R.P."/>
            <person name="Ferreira P."/>
            <person name="Findley K."/>
            <person name="Foster B."/>
            <person name="Gaskell J."/>
            <person name="Glotzer D."/>
            <person name="Gorecki P."/>
            <person name="Heitman J."/>
            <person name="Hesse C."/>
            <person name="Hori C."/>
            <person name="Igarashi K."/>
            <person name="Jurgens J.A."/>
            <person name="Kallen N."/>
            <person name="Kersten P."/>
            <person name="Kohler A."/>
            <person name="Kuees U."/>
            <person name="Kumar T.K.A."/>
            <person name="Kuo A."/>
            <person name="LaButti K."/>
            <person name="Larrondo L.F."/>
            <person name="Lindquist E."/>
            <person name="Ling A."/>
            <person name="Lombard V."/>
            <person name="Lucas S."/>
            <person name="Lundell T."/>
            <person name="Martin R."/>
            <person name="McLaughlin D.J."/>
            <person name="Morgenstern I."/>
            <person name="Morin E."/>
            <person name="Murat C."/>
            <person name="Nagy L.G."/>
            <person name="Nolan M."/>
            <person name="Ohm R.A."/>
            <person name="Patyshakuliyeva A."/>
            <person name="Rokas A."/>
            <person name="Ruiz-Duenas F.J."/>
            <person name="Sabat G."/>
            <person name="Salamov A."/>
            <person name="Samejima M."/>
            <person name="Schmutz J."/>
            <person name="Slot J.C."/>
            <person name="St John F."/>
            <person name="Stenlid J."/>
            <person name="Sun H."/>
            <person name="Sun S."/>
            <person name="Syed K."/>
            <person name="Tsang A."/>
            <person name="Wiebenga A."/>
            <person name="Young D."/>
            <person name="Pisabarro A."/>
            <person name="Eastwood D.C."/>
            <person name="Martin F."/>
            <person name="Cullen D."/>
            <person name="Grigoriev I.V."/>
            <person name="Hibbett D.S."/>
        </authorList>
    </citation>
    <scope>NUCLEOTIDE SEQUENCE [LARGE SCALE GENOMIC DNA]</scope>
    <source>
        <strain evidence="6">RWD-64-598 SS2</strain>
    </source>
</reference>
<comment type="caution">
    <text evidence="5">The sequence shown here is derived from an EMBL/GenBank/DDBJ whole genome shotgun (WGS) entry which is preliminary data.</text>
</comment>
<dbReference type="OrthoDB" id="10051416at2759"/>
<dbReference type="PANTHER" id="PTHR32085">
    <property type="entry name" value="PROTEIN CSF1"/>
    <property type="match status" value="1"/>
</dbReference>
<feature type="region of interest" description="Disordered" evidence="2">
    <location>
        <begin position="1128"/>
        <end position="1194"/>
    </location>
</feature>
<dbReference type="Proteomes" id="UP000053558">
    <property type="component" value="Unassembled WGS sequence"/>
</dbReference>
<keyword evidence="1" id="KW-0175">Coiled coil</keyword>
<keyword evidence="3" id="KW-1133">Transmembrane helix</keyword>
<dbReference type="GO" id="GO:0006113">
    <property type="term" value="P:fermentation"/>
    <property type="evidence" value="ECO:0007669"/>
    <property type="project" value="InterPro"/>
</dbReference>
<feature type="compositionally biased region" description="Acidic residues" evidence="2">
    <location>
        <begin position="1180"/>
        <end position="1194"/>
    </location>
</feature>
<evidence type="ECO:0000313" key="5">
    <source>
        <dbReference type="EMBL" id="EIW82927.1"/>
    </source>
</evidence>
<dbReference type="OMA" id="YGLEWFI"/>
<dbReference type="KEGG" id="cput:CONPUDRAFT_101411"/>
<dbReference type="GO" id="GO:0016020">
    <property type="term" value="C:membrane"/>
    <property type="evidence" value="ECO:0007669"/>
    <property type="project" value="InterPro"/>
</dbReference>
<dbReference type="InterPro" id="IPR048636">
    <property type="entry name" value="Csf1_N"/>
</dbReference>
<dbReference type="Pfam" id="PF21678">
    <property type="entry name" value="Csf1_N"/>
    <property type="match status" value="1"/>
</dbReference>
<evidence type="ECO:0000256" key="1">
    <source>
        <dbReference type="SAM" id="Coils"/>
    </source>
</evidence>
<dbReference type="InterPro" id="IPR029636">
    <property type="entry name" value="Csf1"/>
</dbReference>
<feature type="compositionally biased region" description="Polar residues" evidence="2">
    <location>
        <begin position="3096"/>
        <end position="3112"/>
    </location>
</feature>
<evidence type="ECO:0000313" key="6">
    <source>
        <dbReference type="Proteomes" id="UP000053558"/>
    </source>
</evidence>
<feature type="region of interest" description="Disordered" evidence="2">
    <location>
        <begin position="3075"/>
        <end position="3140"/>
    </location>
</feature>
<dbReference type="RefSeq" id="XP_007766851.1">
    <property type="nucleotide sequence ID" value="XM_007768661.1"/>
</dbReference>
<feature type="coiled-coil region" evidence="1">
    <location>
        <begin position="1455"/>
        <end position="1485"/>
    </location>
</feature>
<keyword evidence="3" id="KW-0812">Transmembrane</keyword>
<dbReference type="GeneID" id="19198295"/>
<dbReference type="PANTHER" id="PTHR32085:SF3">
    <property type="entry name" value="PROTEIN CSF1"/>
    <property type="match status" value="1"/>
</dbReference>